<evidence type="ECO:0000313" key="1">
    <source>
        <dbReference type="EMBL" id="CCC49192.1"/>
    </source>
</evidence>
<sequence length="223" mass="24931">MTGPSRSDGHVSSASLGSDSMETTRNFVLGIPKGGVTPGSSDAASLQAAEAFIADIQREIIASDMANAEAMELYALSWWRRMPSLWKRQACVPAPTTAAHKVVAMGGSVKLEGVERVSEMDLRRRAAPPLNSWFFKLRHPGWVPLMQRRWVPFACMAGLVLVWTPDVWKLRALHRCDCYYSELRSSVHCWYWRVTMSEEDFSRLTKNLETGLRPSSDAAKCPL</sequence>
<reference evidence="1" key="1">
    <citation type="journal article" date="2012" name="Proc. Natl. Acad. Sci. U.S.A.">
        <title>Antigenic diversity is generated by distinct evolutionary mechanisms in African trypanosome species.</title>
        <authorList>
            <person name="Jackson A.P."/>
            <person name="Berry A."/>
            <person name="Aslett M."/>
            <person name="Allison H.C."/>
            <person name="Burton P."/>
            <person name="Vavrova-Anderson J."/>
            <person name="Brown R."/>
            <person name="Browne H."/>
            <person name="Corton N."/>
            <person name="Hauser H."/>
            <person name="Gamble J."/>
            <person name="Gilderthorp R."/>
            <person name="Marcello L."/>
            <person name="McQuillan J."/>
            <person name="Otto T.D."/>
            <person name="Quail M.A."/>
            <person name="Sanders M.J."/>
            <person name="van Tonder A."/>
            <person name="Ginger M.L."/>
            <person name="Field M.C."/>
            <person name="Barry J.D."/>
            <person name="Hertz-Fowler C."/>
            <person name="Berriman M."/>
        </authorList>
    </citation>
    <scope>NUCLEOTIDE SEQUENCE</scope>
    <source>
        <strain evidence="1">Y486</strain>
    </source>
</reference>
<name>G0TYY9_TRYVY</name>
<organism evidence="1">
    <name type="scientific">Trypanosoma vivax (strain Y486)</name>
    <dbReference type="NCBI Taxonomy" id="1055687"/>
    <lineage>
        <taxon>Eukaryota</taxon>
        <taxon>Discoba</taxon>
        <taxon>Euglenozoa</taxon>
        <taxon>Kinetoplastea</taxon>
        <taxon>Metakinetoplastina</taxon>
        <taxon>Trypanosomatida</taxon>
        <taxon>Trypanosomatidae</taxon>
        <taxon>Trypanosoma</taxon>
        <taxon>Duttonella</taxon>
    </lineage>
</organism>
<dbReference type="OMA" id="SIHKAYW"/>
<dbReference type="EMBL" id="HE573023">
    <property type="protein sequence ID" value="CCC49192.1"/>
    <property type="molecule type" value="Genomic_DNA"/>
</dbReference>
<proteinExistence type="predicted"/>
<accession>G0TYY9</accession>
<dbReference type="VEuPathDB" id="TriTrypDB:TvY486_0705190"/>
<protein>
    <submittedName>
        <fullName evidence="1">Uncharacterized protein</fullName>
    </submittedName>
</protein>
<dbReference type="AlphaFoldDB" id="G0TYY9"/>
<gene>
    <name evidence="1" type="ORF">TVY486_0705190</name>
</gene>